<dbReference type="InterPro" id="IPR034706">
    <property type="entry name" value="CpoB"/>
</dbReference>
<dbReference type="SUPFAM" id="SSF48452">
    <property type="entry name" value="TPR-like"/>
    <property type="match status" value="1"/>
</dbReference>
<dbReference type="InterPro" id="IPR011990">
    <property type="entry name" value="TPR-like_helical_dom_sf"/>
</dbReference>
<dbReference type="InterPro" id="IPR014162">
    <property type="entry name" value="CpoB_C"/>
</dbReference>
<keyword evidence="2" id="KW-0802">TPR repeat</keyword>
<feature type="domain" description="Outer membrane lipoprotein BamD-like" evidence="5">
    <location>
        <begin position="150"/>
        <end position="273"/>
    </location>
</feature>
<dbReference type="Pfam" id="PF13525">
    <property type="entry name" value="YfiO"/>
    <property type="match status" value="1"/>
</dbReference>
<feature type="chain" id="PRO_5039922810" evidence="4">
    <location>
        <begin position="21"/>
        <end position="273"/>
    </location>
</feature>
<feature type="signal peptide" evidence="4">
    <location>
        <begin position="1"/>
        <end position="20"/>
    </location>
</feature>
<gene>
    <name evidence="6" type="primary">ybgF</name>
    <name evidence="6" type="ORF">ENR59_01390</name>
</gene>
<evidence type="ECO:0000256" key="1">
    <source>
        <dbReference type="ARBA" id="ARBA00022729"/>
    </source>
</evidence>
<reference evidence="6" key="1">
    <citation type="journal article" date="2020" name="mSystems">
        <title>Genome- and Community-Level Interaction Insights into Carbon Utilization and Element Cycling Functions of Hydrothermarchaeota in Hydrothermal Sediment.</title>
        <authorList>
            <person name="Zhou Z."/>
            <person name="Liu Y."/>
            <person name="Xu W."/>
            <person name="Pan J."/>
            <person name="Luo Z.H."/>
            <person name="Li M."/>
        </authorList>
    </citation>
    <scope>NUCLEOTIDE SEQUENCE [LARGE SCALE GENOMIC DNA]</scope>
    <source>
        <strain evidence="6">SpSt-413</strain>
    </source>
</reference>
<organism evidence="6">
    <name type="scientific">Fundidesulfovibrio putealis</name>
    <dbReference type="NCBI Taxonomy" id="270496"/>
    <lineage>
        <taxon>Bacteria</taxon>
        <taxon>Pseudomonadati</taxon>
        <taxon>Thermodesulfobacteriota</taxon>
        <taxon>Desulfovibrionia</taxon>
        <taxon>Desulfovibrionales</taxon>
        <taxon>Desulfovibrionaceae</taxon>
        <taxon>Fundidesulfovibrio</taxon>
    </lineage>
</organism>
<dbReference type="PROSITE" id="PS51257">
    <property type="entry name" value="PROKAR_LIPOPROTEIN"/>
    <property type="match status" value="1"/>
</dbReference>
<proteinExistence type="inferred from homology"/>
<accession>A0A7C4AAJ8</accession>
<evidence type="ECO:0000313" key="6">
    <source>
        <dbReference type="EMBL" id="HGG91592.1"/>
    </source>
</evidence>
<evidence type="ECO:0000256" key="2">
    <source>
        <dbReference type="PROSITE-ProRule" id="PRU00339"/>
    </source>
</evidence>
<dbReference type="InterPro" id="IPR039565">
    <property type="entry name" value="BamD-like"/>
</dbReference>
<dbReference type="NCBIfam" id="TIGR02795">
    <property type="entry name" value="tol_pal_ybgF"/>
    <property type="match status" value="1"/>
</dbReference>
<dbReference type="HAMAP" id="MF_02066">
    <property type="entry name" value="CpoB"/>
    <property type="match status" value="1"/>
</dbReference>
<dbReference type="AlphaFoldDB" id="A0A7C4AAJ8"/>
<evidence type="ECO:0000256" key="4">
    <source>
        <dbReference type="SAM" id="SignalP"/>
    </source>
</evidence>
<feature type="region of interest" description="Disordered" evidence="3">
    <location>
        <begin position="96"/>
        <end position="121"/>
    </location>
</feature>
<dbReference type="EMBL" id="DSRP01000098">
    <property type="protein sequence ID" value="HGG91592.1"/>
    <property type="molecule type" value="Genomic_DNA"/>
</dbReference>
<feature type="repeat" description="TPR" evidence="2">
    <location>
        <begin position="152"/>
        <end position="185"/>
    </location>
</feature>
<comment type="caution">
    <text evidence="6">The sequence shown here is derived from an EMBL/GenBank/DDBJ whole genome shotgun (WGS) entry which is preliminary data.</text>
</comment>
<evidence type="ECO:0000256" key="3">
    <source>
        <dbReference type="SAM" id="MobiDB-lite"/>
    </source>
</evidence>
<keyword evidence="1 4" id="KW-0732">Signal</keyword>
<dbReference type="GO" id="GO:0051301">
    <property type="term" value="P:cell division"/>
    <property type="evidence" value="ECO:0007669"/>
    <property type="project" value="InterPro"/>
</dbReference>
<dbReference type="PROSITE" id="PS50005">
    <property type="entry name" value="TPR"/>
    <property type="match status" value="1"/>
</dbReference>
<sequence>MKRLLPVFAAALLASCASQSGNGDRERIAQANMQADVSSLKSVTQELRKRTEDLESVVGRKGRSFTLEDVTRRLDQLEQTVNRMAARLGVEQTAAAPSPSAGWAGEAAAPSGPYGASPSYAGSSRAGTYAPYAAETPPAGPITMGPDSSDPAEAIYNMGMEAYNRREYDRANTLFSELLKSYPSSRQAPGALYWQAESNYQQGDYGRAALLCQDLIQKHPSHPLAPSAMIKQAQSFRKLGKAKAAKILLEDVARRYPGSPEAASAQALLRELR</sequence>
<name>A0A7C4AAJ8_9BACT</name>
<protein>
    <submittedName>
        <fullName evidence="6">Tol-pal system protein YbgF</fullName>
    </submittedName>
</protein>
<evidence type="ECO:0000259" key="5">
    <source>
        <dbReference type="Pfam" id="PF13525"/>
    </source>
</evidence>
<dbReference type="InterPro" id="IPR019734">
    <property type="entry name" value="TPR_rpt"/>
</dbReference>
<dbReference type="Gene3D" id="1.25.40.10">
    <property type="entry name" value="Tetratricopeptide repeat domain"/>
    <property type="match status" value="1"/>
</dbReference>